<feature type="region of interest" description="Disordered" evidence="1">
    <location>
        <begin position="1"/>
        <end position="51"/>
    </location>
</feature>
<evidence type="ECO:0000313" key="3">
    <source>
        <dbReference type="Proteomes" id="UP001266305"/>
    </source>
</evidence>
<proteinExistence type="predicted"/>
<dbReference type="EMBL" id="JASSZA010000004">
    <property type="protein sequence ID" value="KAK2114478.1"/>
    <property type="molecule type" value="Genomic_DNA"/>
</dbReference>
<accession>A0ABQ9VYM0</accession>
<dbReference type="Proteomes" id="UP001266305">
    <property type="component" value="Unassembled WGS sequence"/>
</dbReference>
<evidence type="ECO:0000256" key="1">
    <source>
        <dbReference type="SAM" id="MobiDB-lite"/>
    </source>
</evidence>
<gene>
    <name evidence="2" type="ORF">P7K49_008744</name>
</gene>
<reference evidence="2 3" key="1">
    <citation type="submission" date="2023-05" db="EMBL/GenBank/DDBJ databases">
        <title>B98-5 Cell Line De Novo Hybrid Assembly: An Optical Mapping Approach.</title>
        <authorList>
            <person name="Kananen K."/>
            <person name="Auerbach J.A."/>
            <person name="Kautto E."/>
            <person name="Blachly J.S."/>
        </authorList>
    </citation>
    <scope>NUCLEOTIDE SEQUENCE [LARGE SCALE GENOMIC DNA]</scope>
    <source>
        <strain evidence="2">B95-8</strain>
        <tissue evidence="2">Cell line</tissue>
    </source>
</reference>
<evidence type="ECO:0000313" key="2">
    <source>
        <dbReference type="EMBL" id="KAK2114478.1"/>
    </source>
</evidence>
<name>A0ABQ9VYM0_SAGOE</name>
<comment type="caution">
    <text evidence="2">The sequence shown here is derived from an EMBL/GenBank/DDBJ whole genome shotgun (WGS) entry which is preliminary data.</text>
</comment>
<sequence>MPNELEGWPAHQPKVNGHSSDYQVAFKPKDLHRNGQSSGNIHKHPDSIKPD</sequence>
<keyword evidence="3" id="KW-1185">Reference proteome</keyword>
<protein>
    <submittedName>
        <fullName evidence="2">Uncharacterized protein</fullName>
    </submittedName>
</protein>
<organism evidence="2 3">
    <name type="scientific">Saguinus oedipus</name>
    <name type="common">Cotton-top tamarin</name>
    <name type="synonym">Oedipomidas oedipus</name>
    <dbReference type="NCBI Taxonomy" id="9490"/>
    <lineage>
        <taxon>Eukaryota</taxon>
        <taxon>Metazoa</taxon>
        <taxon>Chordata</taxon>
        <taxon>Craniata</taxon>
        <taxon>Vertebrata</taxon>
        <taxon>Euteleostomi</taxon>
        <taxon>Mammalia</taxon>
        <taxon>Eutheria</taxon>
        <taxon>Euarchontoglires</taxon>
        <taxon>Primates</taxon>
        <taxon>Haplorrhini</taxon>
        <taxon>Platyrrhini</taxon>
        <taxon>Cebidae</taxon>
        <taxon>Callitrichinae</taxon>
        <taxon>Saguinus</taxon>
    </lineage>
</organism>